<dbReference type="GO" id="GO:0004222">
    <property type="term" value="F:metalloendopeptidase activity"/>
    <property type="evidence" value="ECO:0007669"/>
    <property type="project" value="TreeGrafter"/>
</dbReference>
<dbReference type="CDD" id="cd12797">
    <property type="entry name" value="M23_peptidase"/>
    <property type="match status" value="1"/>
</dbReference>
<feature type="compositionally biased region" description="Low complexity" evidence="8">
    <location>
        <begin position="68"/>
        <end position="91"/>
    </location>
</feature>
<evidence type="ECO:0000256" key="5">
    <source>
        <dbReference type="ARBA" id="ARBA00022833"/>
    </source>
</evidence>
<evidence type="ECO:0000256" key="1">
    <source>
        <dbReference type="ARBA" id="ARBA00001947"/>
    </source>
</evidence>
<dbReference type="InterPro" id="IPR011055">
    <property type="entry name" value="Dup_hybrid_motif"/>
</dbReference>
<feature type="coiled-coil region" evidence="7">
    <location>
        <begin position="233"/>
        <end position="306"/>
    </location>
</feature>
<dbReference type="GO" id="GO:0046872">
    <property type="term" value="F:metal ion binding"/>
    <property type="evidence" value="ECO:0007669"/>
    <property type="project" value="UniProtKB-KW"/>
</dbReference>
<keyword evidence="11" id="KW-1185">Reference proteome</keyword>
<keyword evidence="6" id="KW-0482">Metalloprotease</keyword>
<keyword evidence="4" id="KW-0378">Hydrolase</keyword>
<reference evidence="10 11" key="1">
    <citation type="submission" date="2019-09" db="EMBL/GenBank/DDBJ databases">
        <title>Genome sequencing of strain KACC 21233.</title>
        <authorList>
            <person name="Heo J."/>
            <person name="Kim S.-J."/>
            <person name="Kim J.-S."/>
            <person name="Hong S.-B."/>
            <person name="Kwon S.-W."/>
        </authorList>
    </citation>
    <scope>NUCLEOTIDE SEQUENCE [LARGE SCALE GENOMIC DNA]</scope>
    <source>
        <strain evidence="10 11">KACC 21233</strain>
    </source>
</reference>
<dbReference type="EMBL" id="CP043506">
    <property type="protein sequence ID" value="QEO16392.1"/>
    <property type="molecule type" value="Genomic_DNA"/>
</dbReference>
<dbReference type="PANTHER" id="PTHR21666:SF288">
    <property type="entry name" value="CELL DIVISION PROTEIN YTFB"/>
    <property type="match status" value="1"/>
</dbReference>
<organism evidence="10 11">
    <name type="scientific">Acetobacter vaccinii</name>
    <dbReference type="NCBI Taxonomy" id="2592655"/>
    <lineage>
        <taxon>Bacteria</taxon>
        <taxon>Pseudomonadati</taxon>
        <taxon>Pseudomonadota</taxon>
        <taxon>Alphaproteobacteria</taxon>
        <taxon>Acetobacterales</taxon>
        <taxon>Acetobacteraceae</taxon>
        <taxon>Acetobacter</taxon>
    </lineage>
</organism>
<evidence type="ECO:0000259" key="9">
    <source>
        <dbReference type="Pfam" id="PF01551"/>
    </source>
</evidence>
<dbReference type="Proteomes" id="UP000324536">
    <property type="component" value="Chromosome"/>
</dbReference>
<feature type="compositionally biased region" description="Polar residues" evidence="8">
    <location>
        <begin position="92"/>
        <end position="111"/>
    </location>
</feature>
<keyword evidence="3" id="KW-0479">Metal-binding</keyword>
<name>A0A5C1YNH7_9PROT</name>
<dbReference type="Gene3D" id="2.70.70.10">
    <property type="entry name" value="Glucose Permease (Domain IIA)"/>
    <property type="match status" value="1"/>
</dbReference>
<dbReference type="Pfam" id="PF01551">
    <property type="entry name" value="Peptidase_M23"/>
    <property type="match status" value="1"/>
</dbReference>
<keyword evidence="5" id="KW-0862">Zinc</keyword>
<evidence type="ECO:0000256" key="8">
    <source>
        <dbReference type="SAM" id="MobiDB-lite"/>
    </source>
</evidence>
<comment type="cofactor">
    <cofactor evidence="1">
        <name>Zn(2+)</name>
        <dbReference type="ChEBI" id="CHEBI:29105"/>
    </cofactor>
</comment>
<dbReference type="AlphaFoldDB" id="A0A5C1YNH7"/>
<protein>
    <submittedName>
        <fullName evidence="10">Peptidoglycan DD-metalloendopeptidase family protein</fullName>
    </submittedName>
</protein>
<dbReference type="GO" id="GO:0006508">
    <property type="term" value="P:proteolysis"/>
    <property type="evidence" value="ECO:0007669"/>
    <property type="project" value="UniProtKB-KW"/>
</dbReference>
<dbReference type="InterPro" id="IPR016047">
    <property type="entry name" value="M23ase_b-sheet_dom"/>
</dbReference>
<evidence type="ECO:0000256" key="3">
    <source>
        <dbReference type="ARBA" id="ARBA00022723"/>
    </source>
</evidence>
<proteinExistence type="predicted"/>
<feature type="region of interest" description="Disordered" evidence="8">
    <location>
        <begin position="41"/>
        <end position="120"/>
    </location>
</feature>
<dbReference type="InterPro" id="IPR050570">
    <property type="entry name" value="Cell_wall_metabolism_enzyme"/>
</dbReference>
<dbReference type="PANTHER" id="PTHR21666">
    <property type="entry name" value="PEPTIDASE-RELATED"/>
    <property type="match status" value="1"/>
</dbReference>
<gene>
    <name evidence="10" type="ORF">FLP30_00350</name>
</gene>
<accession>A0A5C1YNH7</accession>
<evidence type="ECO:0000256" key="6">
    <source>
        <dbReference type="ARBA" id="ARBA00023049"/>
    </source>
</evidence>
<evidence type="ECO:0000256" key="4">
    <source>
        <dbReference type="ARBA" id="ARBA00022801"/>
    </source>
</evidence>
<keyword evidence="7" id="KW-0175">Coiled coil</keyword>
<keyword evidence="2" id="KW-0645">Protease</keyword>
<evidence type="ECO:0000313" key="10">
    <source>
        <dbReference type="EMBL" id="QEO16392.1"/>
    </source>
</evidence>
<feature type="compositionally biased region" description="Low complexity" evidence="8">
    <location>
        <begin position="361"/>
        <end position="373"/>
    </location>
</feature>
<dbReference type="KEGG" id="acek:FLP30_00350"/>
<dbReference type="SUPFAM" id="SSF51261">
    <property type="entry name" value="Duplicated hybrid motif"/>
    <property type="match status" value="1"/>
</dbReference>
<feature type="domain" description="M23ase beta-sheet core" evidence="9">
    <location>
        <begin position="407"/>
        <end position="498"/>
    </location>
</feature>
<evidence type="ECO:0000256" key="7">
    <source>
        <dbReference type="SAM" id="Coils"/>
    </source>
</evidence>
<evidence type="ECO:0000313" key="11">
    <source>
        <dbReference type="Proteomes" id="UP000324536"/>
    </source>
</evidence>
<feature type="region of interest" description="Disordered" evidence="8">
    <location>
        <begin position="334"/>
        <end position="383"/>
    </location>
</feature>
<evidence type="ECO:0000256" key="2">
    <source>
        <dbReference type="ARBA" id="ARBA00022670"/>
    </source>
</evidence>
<feature type="compositionally biased region" description="Low complexity" evidence="8">
    <location>
        <begin position="334"/>
        <end position="354"/>
    </location>
</feature>
<dbReference type="OrthoDB" id="9809144at2"/>
<sequence>MTPDRPFPRLTGTPPRGAMAGRRAIIAVGCLCLPLPSAWGEGKHAHHAHTAPSSPKHATQHAPRHQHPAAAPAHNPSALEQAKAAVAAVHARQQSLNYERSQQSSTVAQSRTLKEEAQARAATSRHKAAALSLATLDATTHLHDTEQQIADVDARMQATRAEQASLQTALREDTKALGPILPLAERLSLYPSDTLLAAPLAQDNAITGFLILRGLSRQMEHRAQDMRDRQDRLNTLDAELSEQKTHLAQLEQNQQQQRSLVSQQAAQARRAQKQADADARQAVRQLQLATQRAATLQDAIARLDAMETAAKTTMQQELDAETRRQEEARALARRQAALAQAQAAARTQAAARHTAPPPATPTQQVAPATAQTADDTPDSGAGIGHALRPVAGILVTAWGSQTESGPATGMTYRTPSSASVRAPCTGSVDFAGSFRTYGQMVILNCGQHYRFVLAGLSALSVDTGQTLAKGAPVGRMGAADSATRLFLQLRHGQKTVNPASYL</sequence>
<feature type="compositionally biased region" description="Basic residues" evidence="8">
    <location>
        <begin position="58"/>
        <end position="67"/>
    </location>
</feature>